<sequence length="149" mass="16274">MLLVGTAHCQEQAQPPNDTDLKASYCMGVVQGQLSILQSAFPALSNGGAEVPQGAQTAWREESDRLTHLQSYLIPRLSYRDPTGLLVARTRAQQDMAQLQTPEALACSQTCASALLSGTVDDGKRCLRTCNPEKLPRIWACNDLSWLPF</sequence>
<evidence type="ECO:0000313" key="2">
    <source>
        <dbReference type="Proteomes" id="UP001558535"/>
    </source>
</evidence>
<comment type="caution">
    <text evidence="1">The sequence shown here is derived from an EMBL/GenBank/DDBJ whole genome shotgun (WGS) entry which is preliminary data.</text>
</comment>
<evidence type="ECO:0008006" key="3">
    <source>
        <dbReference type="Google" id="ProtNLM"/>
    </source>
</evidence>
<keyword evidence="2" id="KW-1185">Reference proteome</keyword>
<evidence type="ECO:0000313" key="1">
    <source>
        <dbReference type="EMBL" id="MEX3753289.1"/>
    </source>
</evidence>
<name>A0ABV3WJ99_9BURK</name>
<gene>
    <name evidence="1" type="ORF">AB3X84_25145</name>
</gene>
<dbReference type="Proteomes" id="UP001558535">
    <property type="component" value="Unassembled WGS sequence"/>
</dbReference>
<proteinExistence type="predicted"/>
<accession>A0ABV3WJ99</accession>
<protein>
    <recommendedName>
        <fullName evidence="3">Lysozyme inhibitor LprI N-terminal domain-containing protein</fullName>
    </recommendedName>
</protein>
<organism evidence="1 2">
    <name type="scientific">Paraburkholderia phenoliruptrix</name>
    <dbReference type="NCBI Taxonomy" id="252970"/>
    <lineage>
        <taxon>Bacteria</taxon>
        <taxon>Pseudomonadati</taxon>
        <taxon>Pseudomonadota</taxon>
        <taxon>Betaproteobacteria</taxon>
        <taxon>Burkholderiales</taxon>
        <taxon>Burkholderiaceae</taxon>
        <taxon>Paraburkholderia</taxon>
    </lineage>
</organism>
<reference evidence="1 2" key="1">
    <citation type="submission" date="2024-07" db="EMBL/GenBank/DDBJ databases">
        <title>A survey of Mimosa microsymbionts across Brazilian biomes reveals a high diversity of Paraburkholderia nodulating endemic species, but also that Cupriavidus is common as a symbiont of widespread species.</title>
        <authorList>
            <person name="Rouws L."/>
            <person name="Barauna A."/>
            <person name="Beukes C."/>
            <person name="Rouws J.R.C."/>
            <person name="De Faria S.M."/>
            <person name="Gross E."/>
            <person name="Bueno Dos Reis Junior F."/>
            <person name="Simon M.F."/>
            <person name="Maluk M."/>
            <person name="Odee D.W."/>
            <person name="Kenicer G."/>
            <person name="Young J.P.W."/>
            <person name="Reis V.M."/>
            <person name="Zilli J."/>
            <person name="James E.K."/>
        </authorList>
    </citation>
    <scope>NUCLEOTIDE SEQUENCE [LARGE SCALE GENOMIC DNA]</scope>
    <source>
        <strain evidence="1 2">BR14375</strain>
    </source>
</reference>
<dbReference type="RefSeq" id="WP_368608511.1">
    <property type="nucleotide sequence ID" value="NZ_JBFPKB010000013.1"/>
</dbReference>
<dbReference type="EMBL" id="JBFPKE010000013">
    <property type="protein sequence ID" value="MEX3753289.1"/>
    <property type="molecule type" value="Genomic_DNA"/>
</dbReference>